<comment type="caution">
    <text evidence="3">The sequence shown here is derived from an EMBL/GenBank/DDBJ whole genome shotgun (WGS) entry which is preliminary data.</text>
</comment>
<evidence type="ECO:0000313" key="3">
    <source>
        <dbReference type="EMBL" id="GLR12076.1"/>
    </source>
</evidence>
<dbReference type="RefSeq" id="WP_284195214.1">
    <property type="nucleotide sequence ID" value="NZ_BSOG01000001.1"/>
</dbReference>
<dbReference type="SUPFAM" id="SSF54909">
    <property type="entry name" value="Dimeric alpha+beta barrel"/>
    <property type="match status" value="1"/>
</dbReference>
<comment type="similarity">
    <text evidence="1">Belongs to the YciI family.</text>
</comment>
<dbReference type="InterPro" id="IPR005545">
    <property type="entry name" value="YCII"/>
</dbReference>
<organism evidence="3 4">
    <name type="scientific">Chitinimonas prasina</name>
    <dbReference type="NCBI Taxonomy" id="1434937"/>
    <lineage>
        <taxon>Bacteria</taxon>
        <taxon>Pseudomonadati</taxon>
        <taxon>Pseudomonadota</taxon>
        <taxon>Betaproteobacteria</taxon>
        <taxon>Neisseriales</taxon>
        <taxon>Chitinibacteraceae</taxon>
        <taxon>Chitinimonas</taxon>
    </lineage>
</organism>
<evidence type="ECO:0000313" key="4">
    <source>
        <dbReference type="Proteomes" id="UP001156706"/>
    </source>
</evidence>
<reference evidence="4" key="1">
    <citation type="journal article" date="2019" name="Int. J. Syst. Evol. Microbiol.">
        <title>The Global Catalogue of Microorganisms (GCM) 10K type strain sequencing project: providing services to taxonomists for standard genome sequencing and annotation.</title>
        <authorList>
            <consortium name="The Broad Institute Genomics Platform"/>
            <consortium name="The Broad Institute Genome Sequencing Center for Infectious Disease"/>
            <person name="Wu L."/>
            <person name="Ma J."/>
        </authorList>
    </citation>
    <scope>NUCLEOTIDE SEQUENCE [LARGE SCALE GENOMIC DNA]</scope>
    <source>
        <strain evidence="4">NBRC 110044</strain>
    </source>
</reference>
<evidence type="ECO:0000259" key="2">
    <source>
        <dbReference type="Pfam" id="PF03795"/>
    </source>
</evidence>
<accession>A0ABQ5YFI1</accession>
<feature type="domain" description="YCII-related" evidence="2">
    <location>
        <begin position="1"/>
        <end position="87"/>
    </location>
</feature>
<gene>
    <name evidence="3" type="ORF">GCM10007907_08660</name>
</gene>
<name>A0ABQ5YFI1_9NEIS</name>
<dbReference type="InterPro" id="IPR011008">
    <property type="entry name" value="Dimeric_a/b-barrel"/>
</dbReference>
<dbReference type="EMBL" id="BSOG01000001">
    <property type="protein sequence ID" value="GLR12076.1"/>
    <property type="molecule type" value="Genomic_DNA"/>
</dbReference>
<dbReference type="Pfam" id="PF03795">
    <property type="entry name" value="YCII"/>
    <property type="match status" value="1"/>
</dbReference>
<proteinExistence type="inferred from homology"/>
<protein>
    <recommendedName>
        <fullName evidence="2">YCII-related domain-containing protein</fullName>
    </recommendedName>
</protein>
<dbReference type="Proteomes" id="UP001156706">
    <property type="component" value="Unassembled WGS sequence"/>
</dbReference>
<keyword evidence="4" id="KW-1185">Reference proteome</keyword>
<sequence>MQFLYLIRPTRTDMLRTGLTEAESAAMSAHFAYLQSAQAEGRLILAGRTLEADERGFGIAIYNAADAIEAADFARHDPAVAAGVVQAEVYPYRVALISAENVEAGA</sequence>
<evidence type="ECO:0000256" key="1">
    <source>
        <dbReference type="ARBA" id="ARBA00007689"/>
    </source>
</evidence>
<dbReference type="Gene3D" id="3.30.70.1060">
    <property type="entry name" value="Dimeric alpha+beta barrel"/>
    <property type="match status" value="1"/>
</dbReference>